<comment type="caution">
    <text evidence="1">The sequence shown here is derived from an EMBL/GenBank/DDBJ whole genome shotgun (WGS) entry which is preliminary data.</text>
</comment>
<gene>
    <name evidence="1" type="ORF">NATSA_04440</name>
</gene>
<sequence>MSYGIRNTIILVITLVLMLGGSWLFLRFTYASDIEELEEEISRKDQERSEYAEVAAMYNETVVEHARQLYIRDNHPKELFDDHRLGRIYEYIDQLSRGISFIRYNYSLRDSTVHDDYGTMHFVLNGEAEYRNLNNLIHRIEHSSAIIHIRSIQLSNFTDLDKLSKVDFQMELEAYYNREDRLARPVRMSRADHLGNITHNPFYSLVHPVPPNEENRLDVDQSRLIGMTSRFIMVRDQDGEMQRLTPGDRVYLGRLQRIDTETQEAVFELVRGGLYDRVVMTLN</sequence>
<dbReference type="InterPro" id="IPR014717">
    <property type="entry name" value="Transl_elong_EF1B/ribsomal_bS6"/>
</dbReference>
<evidence type="ECO:0000313" key="2">
    <source>
        <dbReference type="Proteomes" id="UP000673975"/>
    </source>
</evidence>
<organism evidence="1 2">
    <name type="scientific">Natronogracilivirga saccharolytica</name>
    <dbReference type="NCBI Taxonomy" id="2812953"/>
    <lineage>
        <taxon>Bacteria</taxon>
        <taxon>Pseudomonadati</taxon>
        <taxon>Balneolota</taxon>
        <taxon>Balneolia</taxon>
        <taxon>Balneolales</taxon>
        <taxon>Cyclonatronaceae</taxon>
        <taxon>Natronogracilivirga</taxon>
    </lineage>
</organism>
<accession>A0A8J7S4N3</accession>
<dbReference type="Proteomes" id="UP000673975">
    <property type="component" value="Unassembled WGS sequence"/>
</dbReference>
<protein>
    <submittedName>
        <fullName evidence="1">Uncharacterized protein</fullName>
    </submittedName>
</protein>
<reference evidence="1" key="1">
    <citation type="submission" date="2021-02" db="EMBL/GenBank/DDBJ databases">
        <title>Natronogracilivirga saccharolytica gen. nov. sp. nov. a new anaerobic, haloalkiliphilic carbohydrate-fermenting bacterium from soda lake and proposing of Cyclonatronumiaceae fam. nov. in the phylum Balneolaeota.</title>
        <authorList>
            <person name="Zhilina T.N."/>
            <person name="Sorokin D.Y."/>
            <person name="Zavarzina D.G."/>
            <person name="Toshchakov S.V."/>
            <person name="Kublanov I.V."/>
        </authorList>
    </citation>
    <scope>NUCLEOTIDE SEQUENCE</scope>
    <source>
        <strain evidence="1">Z-1702</strain>
    </source>
</reference>
<proteinExistence type="predicted"/>
<dbReference type="Gene3D" id="3.30.70.60">
    <property type="match status" value="1"/>
</dbReference>
<dbReference type="AlphaFoldDB" id="A0A8J7S4N3"/>
<evidence type="ECO:0000313" key="1">
    <source>
        <dbReference type="EMBL" id="MBP3191908.1"/>
    </source>
</evidence>
<keyword evidence="2" id="KW-1185">Reference proteome</keyword>
<dbReference type="EMBL" id="JAFIDN010000003">
    <property type="protein sequence ID" value="MBP3191908.1"/>
    <property type="molecule type" value="Genomic_DNA"/>
</dbReference>
<dbReference type="RefSeq" id="WP_210510809.1">
    <property type="nucleotide sequence ID" value="NZ_JAFIDN010000003.1"/>
</dbReference>
<name>A0A8J7S4N3_9BACT</name>